<dbReference type="InterPro" id="IPR050229">
    <property type="entry name" value="GlpE_sulfurtransferase"/>
</dbReference>
<dbReference type="AlphaFoldDB" id="A0A7W7LEV8"/>
<dbReference type="SMART" id="SM00450">
    <property type="entry name" value="RHOD"/>
    <property type="match status" value="1"/>
</dbReference>
<organism evidence="2 3">
    <name type="scientific">Streptomyces netropsis</name>
    <name type="common">Streptoverticillium netropsis</name>
    <dbReference type="NCBI Taxonomy" id="55404"/>
    <lineage>
        <taxon>Bacteria</taxon>
        <taxon>Bacillati</taxon>
        <taxon>Actinomycetota</taxon>
        <taxon>Actinomycetes</taxon>
        <taxon>Kitasatosporales</taxon>
        <taxon>Streptomycetaceae</taxon>
        <taxon>Streptomyces</taxon>
    </lineage>
</organism>
<accession>A0A7W7LEV8</accession>
<reference evidence="2 3" key="1">
    <citation type="submission" date="2020-08" db="EMBL/GenBank/DDBJ databases">
        <title>Genomic Encyclopedia of Type Strains, Phase III (KMG-III): the genomes of soil and plant-associated and newly described type strains.</title>
        <authorList>
            <person name="Whitman W."/>
        </authorList>
    </citation>
    <scope>NUCLEOTIDE SEQUENCE [LARGE SCALE GENOMIC DNA]</scope>
    <source>
        <strain evidence="2 3">CECT 3265</strain>
    </source>
</reference>
<dbReference type="Pfam" id="PF00581">
    <property type="entry name" value="Rhodanese"/>
    <property type="match status" value="1"/>
</dbReference>
<proteinExistence type="predicted"/>
<feature type="domain" description="Rhodanese" evidence="1">
    <location>
        <begin position="58"/>
        <end position="148"/>
    </location>
</feature>
<name>A0A7W7LEV8_STRNE</name>
<dbReference type="InterPro" id="IPR001763">
    <property type="entry name" value="Rhodanese-like_dom"/>
</dbReference>
<dbReference type="PROSITE" id="PS50206">
    <property type="entry name" value="RHODANESE_3"/>
    <property type="match status" value="1"/>
</dbReference>
<dbReference type="Proteomes" id="UP000556436">
    <property type="component" value="Unassembled WGS sequence"/>
</dbReference>
<keyword evidence="2" id="KW-0808">Transferase</keyword>
<dbReference type="EMBL" id="JACHJG010000011">
    <property type="protein sequence ID" value="MBB4888909.1"/>
    <property type="molecule type" value="Genomic_DNA"/>
</dbReference>
<sequence length="171" mass="17680">MTTTTASLPQPAGTPAAPALSPVLAMPPAAPADAAAYFAARLAFHTDVADVHASLAAGATDFVVVDSRSTPSWDQGHIPGAVHLPTAQIPQLAAEFLDPAVPVVVHCWGPGCDGATRAALALARLGYRVKEMIGGIEYWIREGYAVDTWEGPRQLPADPLTAPVDSDDCGC</sequence>
<evidence type="ECO:0000259" key="1">
    <source>
        <dbReference type="PROSITE" id="PS50206"/>
    </source>
</evidence>
<protein>
    <submittedName>
        <fullName evidence="2">Rhodanese-related sulfurtransferase</fullName>
    </submittedName>
</protein>
<evidence type="ECO:0000313" key="2">
    <source>
        <dbReference type="EMBL" id="MBB4888909.1"/>
    </source>
</evidence>
<keyword evidence="3" id="KW-1185">Reference proteome</keyword>
<dbReference type="GO" id="GO:0016740">
    <property type="term" value="F:transferase activity"/>
    <property type="evidence" value="ECO:0007669"/>
    <property type="project" value="UniProtKB-KW"/>
</dbReference>
<dbReference type="SUPFAM" id="SSF52821">
    <property type="entry name" value="Rhodanese/Cell cycle control phosphatase"/>
    <property type="match status" value="1"/>
</dbReference>
<comment type="caution">
    <text evidence="2">The sequence shown here is derived from an EMBL/GenBank/DDBJ whole genome shotgun (WGS) entry which is preliminary data.</text>
</comment>
<dbReference type="Gene3D" id="3.40.250.10">
    <property type="entry name" value="Rhodanese-like domain"/>
    <property type="match status" value="1"/>
</dbReference>
<dbReference type="InterPro" id="IPR036873">
    <property type="entry name" value="Rhodanese-like_dom_sf"/>
</dbReference>
<gene>
    <name evidence="2" type="ORF">FHS38_004984</name>
</gene>
<dbReference type="PANTHER" id="PTHR43031:SF1">
    <property type="entry name" value="PYRIDINE NUCLEOTIDE-DISULPHIDE OXIDOREDUCTASE"/>
    <property type="match status" value="1"/>
</dbReference>
<dbReference type="PANTHER" id="PTHR43031">
    <property type="entry name" value="FAD-DEPENDENT OXIDOREDUCTASE"/>
    <property type="match status" value="1"/>
</dbReference>
<evidence type="ECO:0000313" key="3">
    <source>
        <dbReference type="Proteomes" id="UP000556436"/>
    </source>
</evidence>